<evidence type="ECO:0000313" key="2">
    <source>
        <dbReference type="EMBL" id="KAB0790517.1"/>
    </source>
</evidence>
<dbReference type="AlphaFoldDB" id="A0A5N3ZZL9"/>
<protein>
    <recommendedName>
        <fullName evidence="1">C2H2-type domain-containing protein</fullName>
    </recommendedName>
</protein>
<dbReference type="PROSITE" id="PS00028">
    <property type="entry name" value="ZINC_FINGER_C2H2_1"/>
    <property type="match status" value="1"/>
</dbReference>
<dbReference type="SMART" id="SM00355">
    <property type="entry name" value="ZnF_C2H2"/>
    <property type="match status" value="4"/>
</dbReference>
<dbReference type="OrthoDB" id="7699017at2759"/>
<dbReference type="EMBL" id="VVIM01001174">
    <property type="protein sequence ID" value="KAB0790517.1"/>
    <property type="molecule type" value="Genomic_DNA"/>
</dbReference>
<evidence type="ECO:0000259" key="1">
    <source>
        <dbReference type="PROSITE" id="PS00028"/>
    </source>
</evidence>
<dbReference type="InParanoid" id="A0A5N3ZZL9"/>
<sequence length="588" mass="68355">MFNCNNCKFKCSNVEKYDLHQYLHRNKKGAQFFCIRHQCNRLAFKTCSGFRQHIFRHHRQLNPKSSEIRVKCNVKNCIFIATNKKELCAHMRSHIRENVPITCPFISCASCKTVYKNVPSFKTHVMRKHFDFAGIHKFGFNVTNEIDCNLPSGSEEYVLDSEQTENVNDLHSLNSKKDLEEIGVKYLADLYLTLESSHFLCQNSLTKIIRGFSDFENLNHDYMLAKLRELDNESRLNYENVASLLKDSLFGVAHNKVSGSLRTTYMRHNFYKKEFQFVEPLKIDLGVVEEKDAFFYYVPIHETLKSLLNDPNVNSQCFSAPHVSSDGVYRDYYDGICCKDNTFFSRNKHSLKIILYQDSFEICNPLGSARNKYKITGIYMTLANLYPWNRTRTEQIQLIALCFDKHIKHFGFGTILRPLINDLKILEEEGLRINENVIVKGSILCTVGDNLGSHQIGGFLETFNVEMFFCRFCKIQNFNGSTYFGNLRTVQSYDHDVNMALTINNHFEGIKHNSPLNELNYFHVALPGLPPCLAHDLVEGVIARDLMLAINYFVQKKYFSYEYLNFKLRTINFLFEKKQSVPVIKKSR</sequence>
<evidence type="ECO:0000313" key="3">
    <source>
        <dbReference type="Proteomes" id="UP000327044"/>
    </source>
</evidence>
<proteinExistence type="predicted"/>
<keyword evidence="3" id="KW-1185">Reference proteome</keyword>
<accession>A0A5N3ZZL9</accession>
<comment type="caution">
    <text evidence="2">The sequence shown here is derived from an EMBL/GenBank/DDBJ whole genome shotgun (WGS) entry which is preliminary data.</text>
</comment>
<reference evidence="2 3" key="1">
    <citation type="journal article" date="2018" name="Elife">
        <title>Firefly genomes illuminate parallel origins of bioluminescence in beetles.</title>
        <authorList>
            <person name="Fallon T.R."/>
            <person name="Lower S.E."/>
            <person name="Chang C.H."/>
            <person name="Bessho-Uehara M."/>
            <person name="Martin G.J."/>
            <person name="Bewick A.J."/>
            <person name="Behringer M."/>
            <person name="Debat H.J."/>
            <person name="Wong I."/>
            <person name="Day J.C."/>
            <person name="Suvorov A."/>
            <person name="Silva C.J."/>
            <person name="Stanger-Hall K.F."/>
            <person name="Hall D.W."/>
            <person name="Schmitz R.J."/>
            <person name="Nelson D.R."/>
            <person name="Lewis S.M."/>
            <person name="Shigenobu S."/>
            <person name="Bybee S.M."/>
            <person name="Larracuente A.M."/>
            <person name="Oba Y."/>
            <person name="Weng J.K."/>
        </authorList>
    </citation>
    <scope>NUCLEOTIDE SEQUENCE [LARGE SCALE GENOMIC DNA]</scope>
    <source>
        <strain evidence="2">1611_PpyrPB1</strain>
        <tissue evidence="2">Whole body</tissue>
    </source>
</reference>
<feature type="domain" description="C2H2-type" evidence="1">
    <location>
        <begin position="4"/>
        <end position="24"/>
    </location>
</feature>
<dbReference type="InterPro" id="IPR013087">
    <property type="entry name" value="Znf_C2H2_type"/>
</dbReference>
<organism evidence="2 3">
    <name type="scientific">Photinus pyralis</name>
    <name type="common">Common eastern firefly</name>
    <name type="synonym">Lampyris pyralis</name>
    <dbReference type="NCBI Taxonomy" id="7054"/>
    <lineage>
        <taxon>Eukaryota</taxon>
        <taxon>Metazoa</taxon>
        <taxon>Ecdysozoa</taxon>
        <taxon>Arthropoda</taxon>
        <taxon>Hexapoda</taxon>
        <taxon>Insecta</taxon>
        <taxon>Pterygota</taxon>
        <taxon>Neoptera</taxon>
        <taxon>Endopterygota</taxon>
        <taxon>Coleoptera</taxon>
        <taxon>Polyphaga</taxon>
        <taxon>Elateriformia</taxon>
        <taxon>Elateroidea</taxon>
        <taxon>Lampyridae</taxon>
        <taxon>Lampyrinae</taxon>
        <taxon>Photinus</taxon>
    </lineage>
</organism>
<name>A0A5N3ZZL9_PHOPY</name>
<dbReference type="Proteomes" id="UP000327044">
    <property type="component" value="Unassembled WGS sequence"/>
</dbReference>
<gene>
    <name evidence="2" type="ORF">PPYR_15088</name>
</gene>